<comment type="caution">
    <text evidence="1">The sequence shown here is derived from an EMBL/GenBank/DDBJ whole genome shotgun (WGS) entry which is preliminary data.</text>
</comment>
<organism evidence="1 2">
    <name type="scientific">Dryococelus australis</name>
    <dbReference type="NCBI Taxonomy" id="614101"/>
    <lineage>
        <taxon>Eukaryota</taxon>
        <taxon>Metazoa</taxon>
        <taxon>Ecdysozoa</taxon>
        <taxon>Arthropoda</taxon>
        <taxon>Hexapoda</taxon>
        <taxon>Insecta</taxon>
        <taxon>Pterygota</taxon>
        <taxon>Neoptera</taxon>
        <taxon>Polyneoptera</taxon>
        <taxon>Phasmatodea</taxon>
        <taxon>Verophasmatodea</taxon>
        <taxon>Anareolatae</taxon>
        <taxon>Phasmatidae</taxon>
        <taxon>Eurycanthinae</taxon>
        <taxon>Dryococelus</taxon>
    </lineage>
</organism>
<reference evidence="1 2" key="1">
    <citation type="submission" date="2023-02" db="EMBL/GenBank/DDBJ databases">
        <title>LHISI_Scaffold_Assembly.</title>
        <authorList>
            <person name="Stuart O.P."/>
            <person name="Cleave R."/>
            <person name="Magrath M.J.L."/>
            <person name="Mikheyev A.S."/>
        </authorList>
    </citation>
    <scope>NUCLEOTIDE SEQUENCE [LARGE SCALE GENOMIC DNA]</scope>
    <source>
        <strain evidence="1">Daus_M_001</strain>
        <tissue evidence="1">Leg muscle</tissue>
    </source>
</reference>
<keyword evidence="2" id="KW-1185">Reference proteome</keyword>
<proteinExistence type="predicted"/>
<gene>
    <name evidence="1" type="ORF">PR048_024733</name>
</gene>
<protein>
    <submittedName>
        <fullName evidence="1">Uncharacterized protein</fullName>
    </submittedName>
</protein>
<dbReference type="EMBL" id="JARBHB010000010">
    <property type="protein sequence ID" value="KAJ8873897.1"/>
    <property type="molecule type" value="Genomic_DNA"/>
</dbReference>
<accession>A0ABQ9GPC5</accession>
<name>A0ABQ9GPC5_9NEOP</name>
<dbReference type="Proteomes" id="UP001159363">
    <property type="component" value="Chromosome 9"/>
</dbReference>
<sequence>MTEGGGWGGGALGLLYTPISLALDSSCTLLLKHLWPLARRLAWELLQLANRTIAAFSWSNFEHTWKTEIEMTGTGIEPPIRPECESSRPPLCHIRENHNYSCREHPLSERKGFRKTRDEGPFCRWLADYFLSCADVREFSRVVQTLAAAQSRPRFEISHFRDLHVRRTCGNKIAGGSGTPYRQQTTLPALVVHSSGRRENYGMWSAGDRYEVDVLRLQRVQTVHDKVSTLEINHREISLHLPAYILTGALSGMRPVKFVKMDGKTMTVLSQLNVIHKANELKTSDFRVWESCRTMPLVGWFSRISPVSGPFHSGAAPSSSALNTPMGHVGVVVKLLASHLGVSGSNPSGVAPVSSHVEIVPDDATGRRVFSGISRFPRPCIPALLRTQLTSPSSILKISMLRAAQISPLTH</sequence>
<evidence type="ECO:0000313" key="1">
    <source>
        <dbReference type="EMBL" id="KAJ8873897.1"/>
    </source>
</evidence>
<evidence type="ECO:0000313" key="2">
    <source>
        <dbReference type="Proteomes" id="UP001159363"/>
    </source>
</evidence>